<evidence type="ECO:0000256" key="6">
    <source>
        <dbReference type="ARBA" id="ARBA00022747"/>
    </source>
</evidence>
<keyword evidence="10" id="KW-1185">Reference proteome</keyword>
<keyword evidence="3" id="KW-0489">Methyltransferase</keyword>
<organism evidence="9 10">
    <name type="scientific">Ancylobacter tetraedralis</name>
    <dbReference type="NCBI Taxonomy" id="217068"/>
    <lineage>
        <taxon>Bacteria</taxon>
        <taxon>Pseudomonadati</taxon>
        <taxon>Pseudomonadota</taxon>
        <taxon>Alphaproteobacteria</taxon>
        <taxon>Hyphomicrobiales</taxon>
        <taxon>Xanthobacteraceae</taxon>
        <taxon>Ancylobacter</taxon>
    </lineage>
</organism>
<protein>
    <recommendedName>
        <fullName evidence="2">site-specific DNA-methyltransferase (cytosine-N(4)-specific)</fullName>
        <ecNumber evidence="2">2.1.1.113</ecNumber>
    </recommendedName>
</protein>
<dbReference type="EMBL" id="JACICD010000016">
    <property type="protein sequence ID" value="MBB3773876.1"/>
    <property type="molecule type" value="Genomic_DNA"/>
</dbReference>
<comment type="catalytic activity">
    <reaction evidence="7">
        <text>a 2'-deoxycytidine in DNA + S-adenosyl-L-methionine = an N(4)-methyl-2'-deoxycytidine in DNA + S-adenosyl-L-homocysteine + H(+)</text>
        <dbReference type="Rhea" id="RHEA:16857"/>
        <dbReference type="Rhea" id="RHEA-COMP:11369"/>
        <dbReference type="Rhea" id="RHEA-COMP:13674"/>
        <dbReference type="ChEBI" id="CHEBI:15378"/>
        <dbReference type="ChEBI" id="CHEBI:57856"/>
        <dbReference type="ChEBI" id="CHEBI:59789"/>
        <dbReference type="ChEBI" id="CHEBI:85452"/>
        <dbReference type="ChEBI" id="CHEBI:137933"/>
        <dbReference type="EC" id="2.1.1.113"/>
    </reaction>
</comment>
<dbReference type="Proteomes" id="UP000533469">
    <property type="component" value="Unassembled WGS sequence"/>
</dbReference>
<dbReference type="Gene3D" id="3.40.50.150">
    <property type="entry name" value="Vaccinia Virus protein VP39"/>
    <property type="match status" value="1"/>
</dbReference>
<evidence type="ECO:0000313" key="9">
    <source>
        <dbReference type="EMBL" id="MBB3773876.1"/>
    </source>
</evidence>
<dbReference type="PROSITE" id="PS00093">
    <property type="entry name" value="N4_MTASE"/>
    <property type="match status" value="1"/>
</dbReference>
<gene>
    <name evidence="9" type="ORF">FHS55_004521</name>
</gene>
<dbReference type="InterPro" id="IPR017985">
    <property type="entry name" value="MeTrfase_CN4_CS"/>
</dbReference>
<proteinExistence type="inferred from homology"/>
<feature type="region of interest" description="Disordered" evidence="8">
    <location>
        <begin position="1"/>
        <end position="26"/>
    </location>
</feature>
<dbReference type="GO" id="GO:0009307">
    <property type="term" value="P:DNA restriction-modification system"/>
    <property type="evidence" value="ECO:0007669"/>
    <property type="project" value="UniProtKB-KW"/>
</dbReference>
<dbReference type="InterPro" id="IPR029063">
    <property type="entry name" value="SAM-dependent_MTases_sf"/>
</dbReference>
<reference evidence="9 10" key="1">
    <citation type="submission" date="2020-08" db="EMBL/GenBank/DDBJ databases">
        <title>Genomic Encyclopedia of Type Strains, Phase IV (KMG-IV): sequencing the most valuable type-strain genomes for metagenomic binning, comparative biology and taxonomic classification.</title>
        <authorList>
            <person name="Goeker M."/>
        </authorList>
    </citation>
    <scope>NUCLEOTIDE SEQUENCE [LARGE SCALE GENOMIC DNA]</scope>
    <source>
        <strain evidence="9 10">DSM 5895</strain>
    </source>
</reference>
<comment type="caution">
    <text evidence="9">The sequence shown here is derived from an EMBL/GenBank/DDBJ whole genome shotgun (WGS) entry which is preliminary data.</text>
</comment>
<evidence type="ECO:0000256" key="3">
    <source>
        <dbReference type="ARBA" id="ARBA00022603"/>
    </source>
</evidence>
<evidence type="ECO:0000256" key="4">
    <source>
        <dbReference type="ARBA" id="ARBA00022679"/>
    </source>
</evidence>
<keyword evidence="5" id="KW-0949">S-adenosyl-L-methionine</keyword>
<dbReference type="AlphaFoldDB" id="A0A839ZGY7"/>
<keyword evidence="4" id="KW-0808">Transferase</keyword>
<comment type="similarity">
    <text evidence="1">Belongs to the N(4)/N(6)-methyltransferase family. N(4) subfamily.</text>
</comment>
<evidence type="ECO:0000256" key="7">
    <source>
        <dbReference type="ARBA" id="ARBA00049120"/>
    </source>
</evidence>
<dbReference type="EC" id="2.1.1.113" evidence="2"/>
<sequence length="699" mass="77858">MSERIVLGDGVPRLRSRAPAQPRLDGKDFTESNYAAIVTPQGMAARGGFGRAIPTFAIIAHSTRGDPGWLQDERLMTLLAQRNPRTPDVRTPQEVDAKLLKLLETKGADPDFWSLKDRDRSDSVHSIFQYPAMMVPLVQRRLLGAVLEARPDIQSVYDPFMGSGTSLVSGMHFGLDVYGNDINPLAVLISRVRTAQTVEFTIGAIAERVAAKAKADRRETIETAMANREKWFQPEVATELSRLRRAIRKCDNLWVRRFLWVTLAETIRLTSNDRTSTYKLHARPAEEIAKRALSPIAVFRDLARENASSFSTFRRRLGEAKQIKSSKYVGKSEVRVGDTRRALDDWGNAAPFDLLMTSPPYGDNLTTVTYGQHSYLPLHWIDFNDIDPAADIAILRTTQEIDRRSLGGAWGDAAWDEVKLLEASPRLKHFADGLPPKPDDGRSRLIRFYRDFGASLDSILKVMKPDSYMIWTVGNGYNDPLRNGDLFEIGDGADLKLWVLIAQPCDLMVRSNGERVREDNFKVAVLAPLRTRALGVEAAMKDGLTFSLDHYDHNGAQSAVVLLADATPANLHVLDLAVLNKDGSCQLSAQADSVLSLPSKSWENRHGKLKAHFAKVSRQIEDARKAHKDTVADLLAAAVVPRASPKKGFAKYGTYDKGAYSYPISRRGRIRDPLATSLLSAYSRFLARDAYEHDYSRAG</sequence>
<dbReference type="GO" id="GO:0003677">
    <property type="term" value="F:DNA binding"/>
    <property type="evidence" value="ECO:0007669"/>
    <property type="project" value="InterPro"/>
</dbReference>
<keyword evidence="6" id="KW-0680">Restriction system</keyword>
<accession>A0A839ZGY7</accession>
<dbReference type="GO" id="GO:0015667">
    <property type="term" value="F:site-specific DNA-methyltransferase (cytosine-N4-specific) activity"/>
    <property type="evidence" value="ECO:0007669"/>
    <property type="project" value="UniProtKB-EC"/>
</dbReference>
<dbReference type="GO" id="GO:0032259">
    <property type="term" value="P:methylation"/>
    <property type="evidence" value="ECO:0007669"/>
    <property type="project" value="UniProtKB-KW"/>
</dbReference>
<evidence type="ECO:0000256" key="1">
    <source>
        <dbReference type="ARBA" id="ARBA00010203"/>
    </source>
</evidence>
<evidence type="ECO:0000313" key="10">
    <source>
        <dbReference type="Proteomes" id="UP000533469"/>
    </source>
</evidence>
<dbReference type="SUPFAM" id="SSF53335">
    <property type="entry name" value="S-adenosyl-L-methionine-dependent methyltransferases"/>
    <property type="match status" value="1"/>
</dbReference>
<evidence type="ECO:0000256" key="8">
    <source>
        <dbReference type="SAM" id="MobiDB-lite"/>
    </source>
</evidence>
<dbReference type="RefSeq" id="WP_183192068.1">
    <property type="nucleotide sequence ID" value="NZ_JACICD010000016.1"/>
</dbReference>
<evidence type="ECO:0000256" key="2">
    <source>
        <dbReference type="ARBA" id="ARBA00012185"/>
    </source>
</evidence>
<name>A0A839ZGY7_9HYPH</name>
<evidence type="ECO:0000256" key="5">
    <source>
        <dbReference type="ARBA" id="ARBA00022691"/>
    </source>
</evidence>